<name>A0A974NH17_9GAMM</name>
<accession>A0A974NH17</accession>
<dbReference type="KEGG" id="eaz:JHT90_04885"/>
<organism evidence="1 2">
    <name type="scientific">Entomomonas asaccharolytica</name>
    <dbReference type="NCBI Taxonomy" id="2785331"/>
    <lineage>
        <taxon>Bacteria</taxon>
        <taxon>Pseudomonadati</taxon>
        <taxon>Pseudomonadota</taxon>
        <taxon>Gammaproteobacteria</taxon>
        <taxon>Pseudomonadales</taxon>
        <taxon>Pseudomonadaceae</taxon>
        <taxon>Entomomonas</taxon>
    </lineage>
</organism>
<sequence>MNETIELLLEDTDGNTQKTNCGRFAIILNGKELWVQNISGQLFIGTDVAENDTEFTNLVLRPMATNLVSLQLELEAMEEGPALAEDDECCGNGSCGCSGH</sequence>
<dbReference type="Proteomes" id="UP000595278">
    <property type="component" value="Chromosome"/>
</dbReference>
<gene>
    <name evidence="1" type="ORF">JHT90_04885</name>
</gene>
<keyword evidence="2" id="KW-1185">Reference proteome</keyword>
<evidence type="ECO:0000313" key="2">
    <source>
        <dbReference type="Proteomes" id="UP000595278"/>
    </source>
</evidence>
<proteinExistence type="predicted"/>
<reference evidence="1 2" key="1">
    <citation type="submission" date="2021-01" db="EMBL/GenBank/DDBJ databases">
        <title>Entomomonas sp. F2A isolated from a house cricket (Acheta domesticus).</title>
        <authorList>
            <person name="Spergser J."/>
            <person name="Busse H.-J."/>
        </authorList>
    </citation>
    <scope>NUCLEOTIDE SEQUENCE [LARGE SCALE GENOMIC DNA]</scope>
    <source>
        <strain evidence="1 2">F2A</strain>
    </source>
</reference>
<dbReference type="AlphaFoldDB" id="A0A974NH17"/>
<evidence type="ECO:0000313" key="1">
    <source>
        <dbReference type="EMBL" id="QQP86576.1"/>
    </source>
</evidence>
<protein>
    <submittedName>
        <fullName evidence="1">Topoisomerase II</fullName>
    </submittedName>
</protein>
<dbReference type="EMBL" id="CP067393">
    <property type="protein sequence ID" value="QQP86576.1"/>
    <property type="molecule type" value="Genomic_DNA"/>
</dbReference>
<dbReference type="RefSeq" id="WP_201094778.1">
    <property type="nucleotide sequence ID" value="NZ_CP067393.1"/>
</dbReference>